<evidence type="ECO:0000256" key="2">
    <source>
        <dbReference type="ARBA" id="ARBA00022643"/>
    </source>
</evidence>
<evidence type="ECO:0000313" key="8">
    <source>
        <dbReference type="Proteomes" id="UP001181355"/>
    </source>
</evidence>
<evidence type="ECO:0000256" key="1">
    <source>
        <dbReference type="ARBA" id="ARBA00022630"/>
    </source>
</evidence>
<dbReference type="Proteomes" id="UP001181355">
    <property type="component" value="Chromosome"/>
</dbReference>
<sequence length="194" mass="21277">MLSQEQLALLFSNARTHNEWLDKPISDEQLHAIYDAMKWGPTSANSSPARIVFVKSSEQKAKLVACMSPGNAEKTRKAPVTAIVGMDMVFYEQLIKLFPHAPDARSWFEGNDAVVESTAFRNSSLQGAYMMLAARAVGLDCGPMSGFDAEKINAEFFAGSNVKVNFVCNLGYGDAAKLFPRSPRLSFDEACKIV</sequence>
<name>A0ABY9RFQ1_9BURK</name>
<dbReference type="InterPro" id="IPR050461">
    <property type="entry name" value="Nitroreductase_HadB/RutE"/>
</dbReference>
<dbReference type="GO" id="GO:0035527">
    <property type="term" value="F:3-hydroxypropionate dehydrogenase (NADP+) activity"/>
    <property type="evidence" value="ECO:0007669"/>
    <property type="project" value="UniProtKB-EC"/>
</dbReference>
<dbReference type="InterPro" id="IPR029479">
    <property type="entry name" value="Nitroreductase"/>
</dbReference>
<proteinExistence type="inferred from homology"/>
<keyword evidence="4 5" id="KW-0560">Oxidoreductase</keyword>
<accession>A0ABY9RFQ1</accession>
<dbReference type="InterPro" id="IPR000415">
    <property type="entry name" value="Nitroreductase-like"/>
</dbReference>
<reference evidence="7" key="1">
    <citation type="submission" date="2023-09" db="EMBL/GenBank/DDBJ databases">
        <title>Undibacterium sp. 20NA77.5 isolated from freshwater.</title>
        <authorList>
            <person name="Le V."/>
            <person name="Ko S.-R."/>
            <person name="Ahn C.-Y."/>
            <person name="Oh H.-M."/>
        </authorList>
    </citation>
    <scope>NUCLEOTIDE SEQUENCE</scope>
    <source>
        <strain evidence="7">20NA77.5</strain>
    </source>
</reference>
<dbReference type="PANTHER" id="PTHR43543:SF1">
    <property type="entry name" value="MALONIC SEMIALDEHYDE REDUCTASE RUTE-RELATED"/>
    <property type="match status" value="1"/>
</dbReference>
<dbReference type="NCBIfam" id="NF003768">
    <property type="entry name" value="PRK05365.1"/>
    <property type="match status" value="1"/>
</dbReference>
<keyword evidence="1 5" id="KW-0285">Flavoprotein</keyword>
<feature type="domain" description="Nitroreductase" evidence="6">
    <location>
        <begin position="15"/>
        <end position="171"/>
    </location>
</feature>
<comment type="cofactor">
    <cofactor evidence="5">
        <name>FMN</name>
        <dbReference type="ChEBI" id="CHEBI:58210"/>
    </cofactor>
</comment>
<gene>
    <name evidence="7" type="ORF">RF679_10275</name>
</gene>
<keyword evidence="5" id="KW-0520">NAD</keyword>
<dbReference type="PANTHER" id="PTHR43543">
    <property type="entry name" value="MALONIC SEMIALDEHYDE REDUCTASE RUTE-RELATED"/>
    <property type="match status" value="1"/>
</dbReference>
<dbReference type="InterPro" id="IPR023936">
    <property type="entry name" value="RutE-like"/>
</dbReference>
<evidence type="ECO:0000256" key="4">
    <source>
        <dbReference type="ARBA" id="ARBA00023002"/>
    </source>
</evidence>
<protein>
    <recommendedName>
        <fullName evidence="5">Putative NADH dehydrogenase/NAD(P)H nitroreductase RF679_10275</fullName>
        <ecNumber evidence="5">1.-.-.-</ecNumber>
    </recommendedName>
</protein>
<dbReference type="SUPFAM" id="SSF55469">
    <property type="entry name" value="FMN-dependent nitroreductase-like"/>
    <property type="match status" value="1"/>
</dbReference>
<keyword evidence="8" id="KW-1185">Reference proteome</keyword>
<dbReference type="CDD" id="cd02148">
    <property type="entry name" value="RutE-like"/>
    <property type="match status" value="1"/>
</dbReference>
<dbReference type="EMBL" id="CP133720">
    <property type="protein sequence ID" value="WMW79047.1"/>
    <property type="molecule type" value="Genomic_DNA"/>
</dbReference>
<dbReference type="HAMAP" id="MF_01204">
    <property type="entry name" value="Oxidoreductase_RutE_HadB"/>
    <property type="match status" value="1"/>
</dbReference>
<evidence type="ECO:0000313" key="7">
    <source>
        <dbReference type="EMBL" id="WMW79047.1"/>
    </source>
</evidence>
<evidence type="ECO:0000256" key="3">
    <source>
        <dbReference type="ARBA" id="ARBA00022857"/>
    </source>
</evidence>
<dbReference type="EC" id="1.-.-.-" evidence="5"/>
<dbReference type="Pfam" id="PF00881">
    <property type="entry name" value="Nitroreductase"/>
    <property type="match status" value="1"/>
</dbReference>
<evidence type="ECO:0000259" key="6">
    <source>
        <dbReference type="Pfam" id="PF00881"/>
    </source>
</evidence>
<dbReference type="RefSeq" id="WP_309480548.1">
    <property type="nucleotide sequence ID" value="NZ_CP133720.1"/>
</dbReference>
<evidence type="ECO:0000256" key="5">
    <source>
        <dbReference type="HAMAP-Rule" id="MF_01204"/>
    </source>
</evidence>
<keyword evidence="2 5" id="KW-0288">FMN</keyword>
<organism evidence="7 8">
    <name type="scientific">Undibacterium cyanobacteriorum</name>
    <dbReference type="NCBI Taxonomy" id="3073561"/>
    <lineage>
        <taxon>Bacteria</taxon>
        <taxon>Pseudomonadati</taxon>
        <taxon>Pseudomonadota</taxon>
        <taxon>Betaproteobacteria</taxon>
        <taxon>Burkholderiales</taxon>
        <taxon>Oxalobacteraceae</taxon>
        <taxon>Undibacterium</taxon>
    </lineage>
</organism>
<dbReference type="Gene3D" id="3.40.109.10">
    <property type="entry name" value="NADH Oxidase"/>
    <property type="match status" value="1"/>
</dbReference>
<keyword evidence="3 5" id="KW-0521">NADP</keyword>
<comment type="similarity">
    <text evidence="5">Belongs to the nitroreductase family. HadB/RutE subfamily.</text>
</comment>